<name>A0ABD3IMN0_EUCGL</name>
<keyword evidence="4" id="KW-1185">Reference proteome</keyword>
<proteinExistence type="predicted"/>
<sequence>MEYAGGSGARRVRLQGPKPAELAVSKESTKIKKKVRATSGLAPVIVYLKSPKIIHVRPEEFMGLVQKLTGKSDQTVKAEPSLDVSSPSSFSWLSSPSPSSSVEYLCR</sequence>
<dbReference type="AlphaFoldDB" id="A0ABD3IMN0"/>
<dbReference type="InterPro" id="IPR039607">
    <property type="entry name" value="VQ_8/17/18/20/21/25"/>
</dbReference>
<feature type="region of interest" description="Disordered" evidence="1">
    <location>
        <begin position="1"/>
        <end position="21"/>
    </location>
</feature>
<dbReference type="InterPro" id="IPR008889">
    <property type="entry name" value="VQ"/>
</dbReference>
<evidence type="ECO:0000256" key="1">
    <source>
        <dbReference type="SAM" id="MobiDB-lite"/>
    </source>
</evidence>
<evidence type="ECO:0000259" key="2">
    <source>
        <dbReference type="Pfam" id="PF05678"/>
    </source>
</evidence>
<dbReference type="PANTHER" id="PTHR33143:SF63">
    <property type="entry name" value="F16F4.1 PROTEIN"/>
    <property type="match status" value="1"/>
</dbReference>
<feature type="compositionally biased region" description="Low complexity" evidence="1">
    <location>
        <begin position="81"/>
        <end position="101"/>
    </location>
</feature>
<gene>
    <name evidence="3" type="ORF">ACJRO7_007664</name>
</gene>
<reference evidence="3 4" key="1">
    <citation type="submission" date="2024-11" db="EMBL/GenBank/DDBJ databases">
        <title>Chromosome-level genome assembly of Eucalyptus globulus Labill. provides insights into its genome evolution.</title>
        <authorList>
            <person name="Li X."/>
        </authorList>
    </citation>
    <scope>NUCLEOTIDE SEQUENCE [LARGE SCALE GENOMIC DNA]</scope>
    <source>
        <strain evidence="3">CL2024</strain>
        <tissue evidence="3">Fresh tender leaves</tissue>
    </source>
</reference>
<comment type="caution">
    <text evidence="3">The sequence shown here is derived from an EMBL/GenBank/DDBJ whole genome shotgun (WGS) entry which is preliminary data.</text>
</comment>
<accession>A0ABD3IMN0</accession>
<dbReference type="EMBL" id="JBJKBG010000011">
    <property type="protein sequence ID" value="KAL3715943.1"/>
    <property type="molecule type" value="Genomic_DNA"/>
</dbReference>
<evidence type="ECO:0000313" key="3">
    <source>
        <dbReference type="EMBL" id="KAL3715943.1"/>
    </source>
</evidence>
<organism evidence="3 4">
    <name type="scientific">Eucalyptus globulus</name>
    <name type="common">Tasmanian blue gum</name>
    <dbReference type="NCBI Taxonomy" id="34317"/>
    <lineage>
        <taxon>Eukaryota</taxon>
        <taxon>Viridiplantae</taxon>
        <taxon>Streptophyta</taxon>
        <taxon>Embryophyta</taxon>
        <taxon>Tracheophyta</taxon>
        <taxon>Spermatophyta</taxon>
        <taxon>Magnoliopsida</taxon>
        <taxon>eudicotyledons</taxon>
        <taxon>Gunneridae</taxon>
        <taxon>Pentapetalae</taxon>
        <taxon>rosids</taxon>
        <taxon>malvids</taxon>
        <taxon>Myrtales</taxon>
        <taxon>Myrtaceae</taxon>
        <taxon>Myrtoideae</taxon>
        <taxon>Eucalypteae</taxon>
        <taxon>Eucalyptus</taxon>
    </lineage>
</organism>
<evidence type="ECO:0000313" key="4">
    <source>
        <dbReference type="Proteomes" id="UP001634007"/>
    </source>
</evidence>
<dbReference type="PANTHER" id="PTHR33143">
    <property type="entry name" value="F16F4.1 PROTEIN-RELATED"/>
    <property type="match status" value="1"/>
</dbReference>
<dbReference type="Proteomes" id="UP001634007">
    <property type="component" value="Unassembled WGS sequence"/>
</dbReference>
<feature type="domain" description="VQ" evidence="2">
    <location>
        <begin position="50"/>
        <end position="73"/>
    </location>
</feature>
<dbReference type="Pfam" id="PF05678">
    <property type="entry name" value="VQ"/>
    <property type="match status" value="1"/>
</dbReference>
<feature type="region of interest" description="Disordered" evidence="1">
    <location>
        <begin position="75"/>
        <end position="107"/>
    </location>
</feature>
<protein>
    <recommendedName>
        <fullName evidence="2">VQ domain-containing protein</fullName>
    </recommendedName>
</protein>